<dbReference type="RefSeq" id="WP_132356436.1">
    <property type="nucleotide sequence ID" value="NZ_CAWOJO010000109.1"/>
</dbReference>
<protein>
    <submittedName>
        <fullName evidence="1">Uncharacterized protein</fullName>
    </submittedName>
</protein>
<dbReference type="Pfam" id="PF15593">
    <property type="entry name" value="Imm42"/>
    <property type="match status" value="1"/>
</dbReference>
<accession>A0A4V2X417</accession>
<dbReference type="EMBL" id="PUJY01000109">
    <property type="protein sequence ID" value="TDB42545.1"/>
    <property type="molecule type" value="Genomic_DNA"/>
</dbReference>
<evidence type="ECO:0000313" key="1">
    <source>
        <dbReference type="EMBL" id="TDB42545.1"/>
    </source>
</evidence>
<reference evidence="1 2" key="1">
    <citation type="journal article" date="2019" name="Int. J. Syst. Evol. Microbiol.">
        <title>Photorhabdus khanii subsp. guanajuatensis subsp. nov., isolated from Heterorhabditis atacamensis, and Photorhabdus luminescens subsp. mexicana subsp. nov., isolated from Heterorhabditis mexicana entomopathogenic nematodes.</title>
        <authorList>
            <person name="Machado R.A.R."/>
            <person name="Bruno P."/>
            <person name="Arce C.C.M."/>
            <person name="Liechti N."/>
            <person name="Kohler A."/>
            <person name="Bernal J."/>
            <person name="Bruggmann R."/>
            <person name="Turlings T.C.J."/>
        </authorList>
    </citation>
    <scope>NUCLEOTIDE SEQUENCE [LARGE SCALE GENOMIC DNA]</scope>
    <source>
        <strain evidence="1 2">MEX20-17</strain>
    </source>
</reference>
<dbReference type="Proteomes" id="UP000295598">
    <property type="component" value="Unassembled WGS sequence"/>
</dbReference>
<sequence>MIYGDPFYFSLQFDIVESWNSPDSFWKNGVFSFYLEGNKLFDLVDVFELRTTIGFYSNMKIDELACNDIPFDPITLYRNAESYFTGEGEDLIDSLFDMTCTAMGDNGYYIYFMKTSQNDRLIWSVDDGNTIKETLLPAGTVHSVIQEMSQCPLTKIFTSG</sequence>
<evidence type="ECO:0000313" key="2">
    <source>
        <dbReference type="Proteomes" id="UP000295598"/>
    </source>
</evidence>
<dbReference type="InterPro" id="IPR028958">
    <property type="entry name" value="Imm42"/>
</dbReference>
<gene>
    <name evidence="1" type="ORF">C5467_23950</name>
</gene>
<comment type="caution">
    <text evidence="1">The sequence shown here is derived from an EMBL/GenBank/DDBJ whole genome shotgun (WGS) entry which is preliminary data.</text>
</comment>
<dbReference type="AlphaFoldDB" id="A0A4V2X417"/>
<proteinExistence type="predicted"/>
<organism evidence="1 2">
    <name type="scientific">Photorhabdus khanii subsp. guanajuatensis</name>
    <dbReference type="NCBI Taxonomy" id="2100166"/>
    <lineage>
        <taxon>Bacteria</taxon>
        <taxon>Pseudomonadati</taxon>
        <taxon>Pseudomonadota</taxon>
        <taxon>Gammaproteobacteria</taxon>
        <taxon>Enterobacterales</taxon>
        <taxon>Morganellaceae</taxon>
        <taxon>Photorhabdus</taxon>
    </lineage>
</organism>
<name>A0A4V2X417_9GAMM</name>